<keyword evidence="3" id="KW-1185">Reference proteome</keyword>
<dbReference type="eggNOG" id="KOG4308">
    <property type="taxonomic scope" value="Eukaryota"/>
</dbReference>
<dbReference type="InterPro" id="IPR001611">
    <property type="entry name" value="Leu-rich_rpt"/>
</dbReference>
<dbReference type="PANTHER" id="PTHR24114:SF2">
    <property type="entry name" value="F-BOX DOMAIN-CONTAINING PROTEIN-RELATED"/>
    <property type="match status" value="1"/>
</dbReference>
<protein>
    <recommendedName>
        <fullName evidence="4">Leucine_Rich_repeat_-_putative</fullName>
    </recommendedName>
</protein>
<dbReference type="Pfam" id="PF13516">
    <property type="entry name" value="LRR_6"/>
    <property type="match status" value="5"/>
</dbReference>
<dbReference type="PANTHER" id="PTHR24114">
    <property type="entry name" value="LEUCINE RICH REPEAT FAMILY PROTEIN"/>
    <property type="match status" value="1"/>
</dbReference>
<dbReference type="InterPro" id="IPR052394">
    <property type="entry name" value="LRR-containing"/>
</dbReference>
<name>A4HUZ8_LEIIN</name>
<dbReference type="Gene3D" id="3.80.10.10">
    <property type="entry name" value="Ribonuclease Inhibitor"/>
    <property type="match status" value="3"/>
</dbReference>
<dbReference type="RefSeq" id="XP_001463889.1">
    <property type="nucleotide sequence ID" value="XM_001463852.1"/>
</dbReference>
<feature type="region of interest" description="Disordered" evidence="1">
    <location>
        <begin position="54"/>
        <end position="85"/>
    </location>
</feature>
<dbReference type="SUPFAM" id="SSF52047">
    <property type="entry name" value="RNI-like"/>
    <property type="match status" value="1"/>
</dbReference>
<evidence type="ECO:0000313" key="3">
    <source>
        <dbReference type="Proteomes" id="UP000008153"/>
    </source>
</evidence>
<dbReference type="GeneID" id="5067267"/>
<feature type="region of interest" description="Disordered" evidence="1">
    <location>
        <begin position="468"/>
        <end position="496"/>
    </location>
</feature>
<organism evidence="2 3">
    <name type="scientific">Leishmania infantum</name>
    <dbReference type="NCBI Taxonomy" id="5671"/>
    <lineage>
        <taxon>Eukaryota</taxon>
        <taxon>Discoba</taxon>
        <taxon>Euglenozoa</taxon>
        <taxon>Kinetoplastea</taxon>
        <taxon>Metakinetoplastina</taxon>
        <taxon>Trypanosomatida</taxon>
        <taxon>Trypanosomatidae</taxon>
        <taxon>Leishmaniinae</taxon>
        <taxon>Leishmania</taxon>
    </lineage>
</organism>
<dbReference type="AlphaFoldDB" id="A4HUZ8"/>
<accession>A4HUZ8</accession>
<dbReference type="EMBL" id="FR796443">
    <property type="protein sequence ID" value="CAM66261.1"/>
    <property type="molecule type" value="Genomic_DNA"/>
</dbReference>
<feature type="compositionally biased region" description="Low complexity" evidence="1">
    <location>
        <begin position="59"/>
        <end position="71"/>
    </location>
</feature>
<reference evidence="2 3" key="2">
    <citation type="journal article" date="2011" name="Genome Res.">
        <title>Chromosome and gene copy number variation allow major structural change between species and strains of Leishmania.</title>
        <authorList>
            <person name="Rogers M.B."/>
            <person name="Hilley J.D."/>
            <person name="Dickens N.J."/>
            <person name="Wilkes J."/>
            <person name="Bates P.A."/>
            <person name="Depledge D.P."/>
            <person name="Harris D."/>
            <person name="Her Y."/>
            <person name="Herzyk P."/>
            <person name="Imamura H."/>
            <person name="Otto T.D."/>
            <person name="Sanders M."/>
            <person name="Seeger K."/>
            <person name="Dujardin J.C."/>
            <person name="Berriman M."/>
            <person name="Smith D.F."/>
            <person name="Hertz-Fowler C."/>
            <person name="Mottram J.C."/>
        </authorList>
    </citation>
    <scope>NUCLEOTIDE SEQUENCE [LARGE SCALE GENOMIC DNA]</scope>
    <source>
        <strain evidence="2 3">JPCM5</strain>
    </source>
</reference>
<dbReference type="InParanoid" id="A4HUZ8"/>
<feature type="compositionally biased region" description="Low complexity" evidence="1">
    <location>
        <begin position="1"/>
        <end position="10"/>
    </location>
</feature>
<evidence type="ECO:0000313" key="2">
    <source>
        <dbReference type="EMBL" id="CAM66261.1"/>
    </source>
</evidence>
<feature type="region of interest" description="Disordered" evidence="1">
    <location>
        <begin position="1"/>
        <end position="32"/>
    </location>
</feature>
<dbReference type="SMART" id="SM00368">
    <property type="entry name" value="LRR_RI"/>
    <property type="match status" value="7"/>
</dbReference>
<dbReference type="OMA" id="ISHNDWR"/>
<feature type="compositionally biased region" description="Acidic residues" evidence="1">
    <location>
        <begin position="477"/>
        <end position="490"/>
    </location>
</feature>
<dbReference type="KEGG" id="lif:LINJ_11_0890"/>
<reference evidence="2 3" key="1">
    <citation type="journal article" date="2007" name="Nat. Genet.">
        <title>Comparative genomic analysis of three Leishmania species that cause diverse human disease.</title>
        <authorList>
            <person name="Peacock C.S."/>
            <person name="Seeger K."/>
            <person name="Harris D."/>
            <person name="Murphy L."/>
            <person name="Ruiz J.C."/>
            <person name="Quail M.A."/>
            <person name="Peters N."/>
            <person name="Adlem E."/>
            <person name="Tivey A."/>
            <person name="Aslett M."/>
            <person name="Kerhornou A."/>
            <person name="Ivens A."/>
            <person name="Fraser A."/>
            <person name="Rajandream M.A."/>
            <person name="Carver T."/>
            <person name="Norbertczak H."/>
            <person name="Chillingworth T."/>
            <person name="Hance Z."/>
            <person name="Jagels K."/>
            <person name="Moule S."/>
            <person name="Ormond D."/>
            <person name="Rutter S."/>
            <person name="Squares R."/>
            <person name="Whitehead S."/>
            <person name="Rabbinowitsch E."/>
            <person name="Arrowsmith C."/>
            <person name="White B."/>
            <person name="Thurston S."/>
            <person name="Bringaud F."/>
            <person name="Baldauf S.L."/>
            <person name="Faulconbridge A."/>
            <person name="Jeffares D."/>
            <person name="Depledge D.P."/>
            <person name="Oyola S.O."/>
            <person name="Hilley J.D."/>
            <person name="Brito L.O."/>
            <person name="Tosi L.R."/>
            <person name="Barrell B."/>
            <person name="Cruz A.K."/>
            <person name="Mottram J.C."/>
            <person name="Smith D.F."/>
            <person name="Berriman M."/>
        </authorList>
    </citation>
    <scope>NUCLEOTIDE SEQUENCE [LARGE SCALE GENOMIC DNA]</scope>
    <source>
        <strain evidence="2 3">JPCM5</strain>
    </source>
</reference>
<proteinExistence type="predicted"/>
<dbReference type="InterPro" id="IPR032675">
    <property type="entry name" value="LRR_dom_sf"/>
</dbReference>
<sequence>MEDTAAMTPLPQQPPTPPTASPYITPESKEKGDAGIYAALDAMQLSRALHGVTSSRLDQQQLQQAAAARGASPTPGGDGGATQSNAVRLGMEPVSYRQGTLADVQAMYNAAVVEAVQAASGDAAAEAVERGVGGAAVTATAVGLPDDVATLRSALPLVHELKPRDPLNFDALQRLFALMEEAVGAAEAAEGVGSGGITALLLSNGVVDPARQPSPSTEAWEAKYREVYARYTLPVAHAAASSAGSHNFDEEDDDTQREVDAQNNADLQELCEKLGITYETHAKAVRDVAFYEMSVFPLLCAYLSRINEPTAGGRDAATVAAVACSRVRVLDLSYNNIGAPVVSTAPGEDGGRGDVAPVRQLSPLRALAAMLDANESLRYLNLRANALGPRGVGIIAKALTKNIALCGIDLSANALNVAADTEEVEDPLYEPEDPVFGESYEGLEALAEVLKKNKFLRVLRLAENGLHAGEDLTAPPPEEDGEEADEEASEEAAAATAGAQAPHLGLSFADAQEQWQSIPLWTLISPLYRYQRLRALDLSKNLLGNDGVRMLAVALSHNTSVEVLDLTDNAIGYAGLGHLARYVLGRNVAVGAASAAAAPQSALHTLILRQNPLACVGGAADAASGVDARRRRLTKRQQKSALAAVRRFASALEGPRGLRRLVMANTYLGPTFSSILLRSLARAEALEELDFAYNHACGDYPSNFDGTAAQELAGLLYQLQRHGPPRLQCVCFDGNNLTAAGVAALIPPEVHVAFPQTLHKLTLGRNTLGDDLGSLSQLLAAGATAITHLDISYNNISTVASLLPGLATATSLRELNMSHNNLGLQEGLLRGITPAQQEMEVAQLFQGLAQLPNLEVLDISHNDWRATHIEQLSAFFSNTTLATALRKLDVRNTPHVPTAQLMTLLQYVASRPTMEVFMATVVPDKTEGVDAEAADANSTVAPWTFDSVLQVIHGVVVNSSSLLEVDCGLLQSDAGAASSSDDASVSSAALDEARERLLLNVLMKAATSST</sequence>
<gene>
    <name evidence="2" type="ORF">LINJ_11_0890</name>
</gene>
<dbReference type="Proteomes" id="UP000008153">
    <property type="component" value="Chromosome 11"/>
</dbReference>
<evidence type="ECO:0000256" key="1">
    <source>
        <dbReference type="SAM" id="MobiDB-lite"/>
    </source>
</evidence>
<evidence type="ECO:0008006" key="4">
    <source>
        <dbReference type="Google" id="ProtNLM"/>
    </source>
</evidence>
<dbReference type="VEuPathDB" id="TriTrypDB:LINF_110014600"/>
<feature type="compositionally biased region" description="Pro residues" evidence="1">
    <location>
        <begin position="11"/>
        <end position="20"/>
    </location>
</feature>